<dbReference type="OrthoDB" id="1932312at2759"/>
<organism evidence="4 5">
    <name type="scientific">Meira miltonrushii</name>
    <dbReference type="NCBI Taxonomy" id="1280837"/>
    <lineage>
        <taxon>Eukaryota</taxon>
        <taxon>Fungi</taxon>
        <taxon>Dikarya</taxon>
        <taxon>Basidiomycota</taxon>
        <taxon>Ustilaginomycotina</taxon>
        <taxon>Exobasidiomycetes</taxon>
        <taxon>Exobasidiales</taxon>
        <taxon>Brachybasidiaceae</taxon>
        <taxon>Meira</taxon>
    </lineage>
</organism>
<protein>
    <submittedName>
        <fullName evidence="4">WD40 repeat-like protein</fullName>
    </submittedName>
</protein>
<dbReference type="InterPro" id="IPR036322">
    <property type="entry name" value="WD40_repeat_dom_sf"/>
</dbReference>
<evidence type="ECO:0000313" key="5">
    <source>
        <dbReference type="Proteomes" id="UP000245771"/>
    </source>
</evidence>
<dbReference type="GeneID" id="37017737"/>
<dbReference type="EMBL" id="KZ819604">
    <property type="protein sequence ID" value="PWN34051.1"/>
    <property type="molecule type" value="Genomic_DNA"/>
</dbReference>
<feature type="repeat" description="WD" evidence="3">
    <location>
        <begin position="10"/>
        <end position="43"/>
    </location>
</feature>
<keyword evidence="5" id="KW-1185">Reference proteome</keyword>
<dbReference type="InParanoid" id="A0A316VDI1"/>
<dbReference type="InterPro" id="IPR015943">
    <property type="entry name" value="WD40/YVTN_repeat-like_dom_sf"/>
</dbReference>
<keyword evidence="2" id="KW-0677">Repeat</keyword>
<dbReference type="PROSITE" id="PS50294">
    <property type="entry name" value="WD_REPEATS_REGION"/>
    <property type="match status" value="2"/>
</dbReference>
<evidence type="ECO:0000256" key="3">
    <source>
        <dbReference type="PROSITE-ProRule" id="PRU00221"/>
    </source>
</evidence>
<dbReference type="PANTHER" id="PTHR14221:SF0">
    <property type="entry name" value="WD REPEAT-CONTAINING PROTEIN 44"/>
    <property type="match status" value="1"/>
</dbReference>
<dbReference type="Pfam" id="PF00400">
    <property type="entry name" value="WD40"/>
    <property type="match status" value="2"/>
</dbReference>
<dbReference type="SMART" id="SM00320">
    <property type="entry name" value="WD40"/>
    <property type="match status" value="3"/>
</dbReference>
<feature type="non-terminal residue" evidence="4">
    <location>
        <position position="153"/>
    </location>
</feature>
<gene>
    <name evidence="4" type="ORF">FA14DRAFT_111744</name>
</gene>
<dbReference type="InterPro" id="IPR001680">
    <property type="entry name" value="WD40_rpt"/>
</dbReference>
<evidence type="ECO:0000313" key="4">
    <source>
        <dbReference type="EMBL" id="PWN34051.1"/>
    </source>
</evidence>
<dbReference type="RefSeq" id="XP_025354353.1">
    <property type="nucleotide sequence ID" value="XM_025495956.1"/>
</dbReference>
<dbReference type="SUPFAM" id="SSF50978">
    <property type="entry name" value="WD40 repeat-like"/>
    <property type="match status" value="1"/>
</dbReference>
<reference evidence="4 5" key="1">
    <citation type="journal article" date="2018" name="Mol. Biol. Evol.">
        <title>Broad Genomic Sampling Reveals a Smut Pathogenic Ancestry of the Fungal Clade Ustilaginomycotina.</title>
        <authorList>
            <person name="Kijpornyongpan T."/>
            <person name="Mondo S.J."/>
            <person name="Barry K."/>
            <person name="Sandor L."/>
            <person name="Lee J."/>
            <person name="Lipzen A."/>
            <person name="Pangilinan J."/>
            <person name="LaButti K."/>
            <person name="Hainaut M."/>
            <person name="Henrissat B."/>
            <person name="Grigoriev I.V."/>
            <person name="Spatafora J.W."/>
            <person name="Aime M.C."/>
        </authorList>
    </citation>
    <scope>NUCLEOTIDE SEQUENCE [LARGE SCALE GENOMIC DNA]</scope>
    <source>
        <strain evidence="4 5">MCA 3882</strain>
    </source>
</reference>
<evidence type="ECO:0000256" key="2">
    <source>
        <dbReference type="ARBA" id="ARBA00022737"/>
    </source>
</evidence>
<accession>A0A316VDI1</accession>
<feature type="repeat" description="WD" evidence="3">
    <location>
        <begin position="50"/>
        <end position="92"/>
    </location>
</feature>
<proteinExistence type="predicted"/>
<dbReference type="Gene3D" id="2.130.10.10">
    <property type="entry name" value="YVTN repeat-like/Quinoprotein amine dehydrogenase"/>
    <property type="match status" value="1"/>
</dbReference>
<name>A0A316VDI1_9BASI</name>
<feature type="non-terminal residue" evidence="4">
    <location>
        <position position="1"/>
    </location>
</feature>
<dbReference type="PROSITE" id="PS50082">
    <property type="entry name" value="WD_REPEATS_2"/>
    <property type="match status" value="2"/>
</dbReference>
<dbReference type="AlphaFoldDB" id="A0A316VDI1"/>
<dbReference type="InterPro" id="IPR040324">
    <property type="entry name" value="WDR44/Dgr2"/>
</dbReference>
<dbReference type="PANTHER" id="PTHR14221">
    <property type="entry name" value="WD REPEAT DOMAIN 44"/>
    <property type="match status" value="1"/>
</dbReference>
<sequence>VFTPDPIKEFKGHTSDILDLSWSKGGFLLSASMDKTARVWHLSWPNNLVAFVHGDFVTSAVFHPRDDRFFLSGSLDGKLRLWNISTKKVQASQEVPGLITACAFTHSGNTACVGTFSGAALFYQTDGLVFSSSVAVRSASGKHQKGGRKITAI</sequence>
<evidence type="ECO:0000256" key="1">
    <source>
        <dbReference type="ARBA" id="ARBA00022574"/>
    </source>
</evidence>
<dbReference type="Proteomes" id="UP000245771">
    <property type="component" value="Unassembled WGS sequence"/>
</dbReference>
<keyword evidence="1 3" id="KW-0853">WD repeat</keyword>